<protein>
    <recommendedName>
        <fullName evidence="3">DUF559 domain-containing protein</fullName>
    </recommendedName>
</protein>
<evidence type="ECO:0000313" key="2">
    <source>
        <dbReference type="Proteomes" id="UP000294963"/>
    </source>
</evidence>
<gene>
    <name evidence="1" type="ORF">EC844_101270</name>
</gene>
<dbReference type="OrthoDB" id="5902456at2"/>
<dbReference type="AlphaFoldDB" id="A0A4R1Y1L7"/>
<evidence type="ECO:0000313" key="1">
    <source>
        <dbReference type="EMBL" id="TCM70994.1"/>
    </source>
</evidence>
<sequence>MQSWDDWIKVNKEKIKHPAGYEEQFVKSVLSQIPEIRPQDVYAQYHFTDFKGGNRYIDFMIKNESKGYILPIELDGYWKVQNYHDFNDMLDRQNALVTKYRIPHTASLYQWPNEQQCSNDYSRYTSDIKISV</sequence>
<name>A0A4R1Y1L7_ACICA</name>
<accession>A0A4R1Y1L7</accession>
<dbReference type="EMBL" id="SLVJ01000001">
    <property type="protein sequence ID" value="TCM70994.1"/>
    <property type="molecule type" value="Genomic_DNA"/>
</dbReference>
<organism evidence="1 2">
    <name type="scientific">Acinetobacter calcoaceticus</name>
    <dbReference type="NCBI Taxonomy" id="471"/>
    <lineage>
        <taxon>Bacteria</taxon>
        <taxon>Pseudomonadati</taxon>
        <taxon>Pseudomonadota</taxon>
        <taxon>Gammaproteobacteria</taxon>
        <taxon>Moraxellales</taxon>
        <taxon>Moraxellaceae</taxon>
        <taxon>Acinetobacter</taxon>
        <taxon>Acinetobacter calcoaceticus/baumannii complex</taxon>
    </lineage>
</organism>
<reference evidence="1 2" key="1">
    <citation type="submission" date="2019-03" db="EMBL/GenBank/DDBJ databases">
        <title>Genomic analyses of the natural microbiome of Caenorhabditis elegans.</title>
        <authorList>
            <person name="Samuel B."/>
        </authorList>
    </citation>
    <scope>NUCLEOTIDE SEQUENCE [LARGE SCALE GENOMIC DNA]</scope>
    <source>
        <strain evidence="1 2">JUb89</strain>
    </source>
</reference>
<keyword evidence="2" id="KW-1185">Reference proteome</keyword>
<dbReference type="Proteomes" id="UP000294963">
    <property type="component" value="Unassembled WGS sequence"/>
</dbReference>
<evidence type="ECO:0008006" key="3">
    <source>
        <dbReference type="Google" id="ProtNLM"/>
    </source>
</evidence>
<proteinExistence type="predicted"/>
<comment type="caution">
    <text evidence="1">The sequence shown here is derived from an EMBL/GenBank/DDBJ whole genome shotgun (WGS) entry which is preliminary data.</text>
</comment>